<dbReference type="InterPro" id="IPR013083">
    <property type="entry name" value="Znf_RING/FYVE/PHD"/>
</dbReference>
<feature type="region of interest" description="Disordered" evidence="5">
    <location>
        <begin position="442"/>
        <end position="464"/>
    </location>
</feature>
<dbReference type="InterPro" id="IPR058746">
    <property type="entry name" value="Znf_RING-type_Topors"/>
</dbReference>
<dbReference type="Gene3D" id="3.30.40.10">
    <property type="entry name" value="Zinc/RING finger domain, C3HC4 (zinc finger)"/>
    <property type="match status" value="2"/>
</dbReference>
<keyword evidence="1" id="KW-0479">Metal-binding</keyword>
<gene>
    <name evidence="8" type="ORF">Cgig2_015163</name>
</gene>
<dbReference type="SUPFAM" id="SSF57903">
    <property type="entry name" value="FYVE/PHD zinc finger"/>
    <property type="match status" value="1"/>
</dbReference>
<reference evidence="8" key="1">
    <citation type="submission" date="2022-04" db="EMBL/GenBank/DDBJ databases">
        <title>Carnegiea gigantea Genome sequencing and assembly v2.</title>
        <authorList>
            <person name="Copetti D."/>
            <person name="Sanderson M.J."/>
            <person name="Burquez A."/>
            <person name="Wojciechowski M.F."/>
        </authorList>
    </citation>
    <scope>NUCLEOTIDE SEQUENCE</scope>
    <source>
        <strain evidence="8">SGP5-SGP5p</strain>
        <tissue evidence="8">Aerial part</tissue>
    </source>
</reference>
<dbReference type="EMBL" id="JAKOGI010000035">
    <property type="protein sequence ID" value="KAJ8447800.1"/>
    <property type="molecule type" value="Genomic_DNA"/>
</dbReference>
<dbReference type="SMART" id="SM00184">
    <property type="entry name" value="RING"/>
    <property type="match status" value="1"/>
</dbReference>
<feature type="compositionally biased region" description="Low complexity" evidence="5">
    <location>
        <begin position="1"/>
        <end position="14"/>
    </location>
</feature>
<comment type="caution">
    <text evidence="8">The sequence shown here is derived from an EMBL/GenBank/DDBJ whole genome shotgun (WGS) entry which is preliminary data.</text>
</comment>
<protein>
    <recommendedName>
        <fullName evidence="10">PHD and RING finger domain-containing protein 1</fullName>
    </recommendedName>
</protein>
<dbReference type="Pfam" id="PF13639">
    <property type="entry name" value="zf-RING_2"/>
    <property type="match status" value="1"/>
</dbReference>
<evidence type="ECO:0000259" key="6">
    <source>
        <dbReference type="PROSITE" id="PS50016"/>
    </source>
</evidence>
<sequence>MGRGVRSGLRRSSSQHVRVKSKDSEDSDEDYVAEVDEVDEQSDELDSLVGDASEEESYLVEDEEEEEEEDDGEEEWRTVVKSTARKRSTRSKKNGIKRAKRRRKVERNADEDCDDDDYEATSDEEFTPDEIDSLGEEEEFTPPKMRAKERGRASLARRSAKKSCGKTSSKIVKKPVKKKCKKARSLRRKAKPCDDEDFIEKGHASRERSRKKPVNRKKRVTVISDSDPCSESSDYEFTISEEEREQVREANEICRSLATNLRSSRRIQEEEVPCELRKTPVKKGKEKAEETKNDVGKPVCGICLTEEGKNTIRGTLNCCSHYFCFACILEWSKVESRCPLCKQRFITISKPTRCVKGFDLRNVVIQVPERDQVYQPSEEELRDFLNPYENVICTECHHGGDDDLMLLCDLCDSPAHTYCVGLGREVPEDNWYCDGCRPTALGSSHSQSLDLTPDRRPSGGASSTYENMAEIDLNVTIPETPVSQGNGFLSPRYLGGSFQASQGNTVVTRRRMQHQIHRFIYNRLNHMPLGADFNNLRSLFGAGFNSTFQHSGIRDVGTSRNAYDVDRLQENPPYNVENRNSIPRRPGNQVGQASTSGDGLAYSHTQWNGLDGIDLGISEAQISSDKQLRPCTSRSSFGPDFCTASSPDRDDHANMIKQRVHSIVKRQLKNLSQDINLDDNIYTDISRRSAETIMVACGLEPPRLDSYDVRRPSCLHVEGLVSVEMSPVNGCCLTCFENFAKDVVKRMMDIALGPHWLYFRH</sequence>
<feature type="region of interest" description="Disordered" evidence="5">
    <location>
        <begin position="570"/>
        <end position="597"/>
    </location>
</feature>
<evidence type="ECO:0000313" key="8">
    <source>
        <dbReference type="EMBL" id="KAJ8447800.1"/>
    </source>
</evidence>
<dbReference type="PROSITE" id="PS50089">
    <property type="entry name" value="ZF_RING_2"/>
    <property type="match status" value="1"/>
</dbReference>
<feature type="compositionally biased region" description="Basic residues" evidence="5">
    <location>
        <begin position="208"/>
        <end position="219"/>
    </location>
</feature>
<evidence type="ECO:0000256" key="2">
    <source>
        <dbReference type="ARBA" id="ARBA00022771"/>
    </source>
</evidence>
<dbReference type="AlphaFoldDB" id="A0A9Q1KQ83"/>
<dbReference type="PROSITE" id="PS00518">
    <property type="entry name" value="ZF_RING_1"/>
    <property type="match status" value="1"/>
</dbReference>
<organism evidence="8 9">
    <name type="scientific">Carnegiea gigantea</name>
    <dbReference type="NCBI Taxonomy" id="171969"/>
    <lineage>
        <taxon>Eukaryota</taxon>
        <taxon>Viridiplantae</taxon>
        <taxon>Streptophyta</taxon>
        <taxon>Embryophyta</taxon>
        <taxon>Tracheophyta</taxon>
        <taxon>Spermatophyta</taxon>
        <taxon>Magnoliopsida</taxon>
        <taxon>eudicotyledons</taxon>
        <taxon>Gunneridae</taxon>
        <taxon>Pentapetalae</taxon>
        <taxon>Caryophyllales</taxon>
        <taxon>Cactineae</taxon>
        <taxon>Cactaceae</taxon>
        <taxon>Cactoideae</taxon>
        <taxon>Echinocereeae</taxon>
        <taxon>Carnegiea</taxon>
    </lineage>
</organism>
<dbReference type="InterPro" id="IPR017907">
    <property type="entry name" value="Znf_RING_CS"/>
</dbReference>
<feature type="compositionally biased region" description="Basic residues" evidence="5">
    <location>
        <begin position="83"/>
        <end position="105"/>
    </location>
</feature>
<dbReference type="CDD" id="cd16574">
    <property type="entry name" value="RING-HC_Topors"/>
    <property type="match status" value="1"/>
</dbReference>
<dbReference type="SUPFAM" id="SSF57850">
    <property type="entry name" value="RING/U-box"/>
    <property type="match status" value="1"/>
</dbReference>
<dbReference type="PANTHER" id="PTHR47177:SF3">
    <property type="entry name" value="F18C1.6 PROTEIN"/>
    <property type="match status" value="1"/>
</dbReference>
<dbReference type="InterPro" id="IPR001841">
    <property type="entry name" value="Znf_RING"/>
</dbReference>
<dbReference type="OrthoDB" id="365379at2759"/>
<evidence type="ECO:0000259" key="7">
    <source>
        <dbReference type="PROSITE" id="PS50089"/>
    </source>
</evidence>
<keyword evidence="3" id="KW-0862">Zinc</keyword>
<dbReference type="SMART" id="SM00249">
    <property type="entry name" value="PHD"/>
    <property type="match status" value="1"/>
</dbReference>
<dbReference type="InterPro" id="IPR001965">
    <property type="entry name" value="Znf_PHD"/>
</dbReference>
<feature type="compositionally biased region" description="Acidic residues" evidence="5">
    <location>
        <begin position="109"/>
        <end position="140"/>
    </location>
</feature>
<name>A0A9Q1KQ83_9CARY</name>
<feature type="compositionally biased region" description="Basic residues" evidence="5">
    <location>
        <begin position="171"/>
        <end position="190"/>
    </location>
</feature>
<evidence type="ECO:0000313" key="9">
    <source>
        <dbReference type="Proteomes" id="UP001153076"/>
    </source>
</evidence>
<dbReference type="InterPro" id="IPR011011">
    <property type="entry name" value="Znf_FYVE_PHD"/>
</dbReference>
<dbReference type="PROSITE" id="PS50016">
    <property type="entry name" value="ZF_PHD_2"/>
    <property type="match status" value="1"/>
</dbReference>
<dbReference type="Pfam" id="PF00628">
    <property type="entry name" value="PHD"/>
    <property type="match status" value="1"/>
</dbReference>
<evidence type="ECO:0000256" key="3">
    <source>
        <dbReference type="ARBA" id="ARBA00022833"/>
    </source>
</evidence>
<dbReference type="Proteomes" id="UP001153076">
    <property type="component" value="Unassembled WGS sequence"/>
</dbReference>
<keyword evidence="2 4" id="KW-0863">Zinc-finger</keyword>
<feature type="compositionally biased region" description="Acidic residues" evidence="5">
    <location>
        <begin position="25"/>
        <end position="74"/>
    </location>
</feature>
<evidence type="ECO:0000256" key="4">
    <source>
        <dbReference type="PROSITE-ProRule" id="PRU00175"/>
    </source>
</evidence>
<dbReference type="PANTHER" id="PTHR47177">
    <property type="entry name" value="F18C1.6 PROTEIN"/>
    <property type="match status" value="1"/>
</dbReference>
<keyword evidence="9" id="KW-1185">Reference proteome</keyword>
<evidence type="ECO:0008006" key="10">
    <source>
        <dbReference type="Google" id="ProtNLM"/>
    </source>
</evidence>
<evidence type="ECO:0000256" key="5">
    <source>
        <dbReference type="SAM" id="MobiDB-lite"/>
    </source>
</evidence>
<dbReference type="GO" id="GO:0008270">
    <property type="term" value="F:zinc ion binding"/>
    <property type="evidence" value="ECO:0007669"/>
    <property type="project" value="UniProtKB-KW"/>
</dbReference>
<accession>A0A9Q1KQ83</accession>
<dbReference type="InterPro" id="IPR019787">
    <property type="entry name" value="Znf_PHD-finger"/>
</dbReference>
<feature type="region of interest" description="Disordered" evidence="5">
    <location>
        <begin position="1"/>
        <end position="219"/>
    </location>
</feature>
<feature type="domain" description="PHD-type" evidence="6">
    <location>
        <begin position="390"/>
        <end position="439"/>
    </location>
</feature>
<feature type="domain" description="RING-type" evidence="7">
    <location>
        <begin position="300"/>
        <end position="342"/>
    </location>
</feature>
<evidence type="ECO:0000256" key="1">
    <source>
        <dbReference type="ARBA" id="ARBA00022723"/>
    </source>
</evidence>
<proteinExistence type="predicted"/>